<feature type="non-terminal residue" evidence="2">
    <location>
        <position position="1"/>
    </location>
</feature>
<dbReference type="AlphaFoldDB" id="A0AAW5ECJ1"/>
<evidence type="ECO:0000313" key="2">
    <source>
        <dbReference type="EMBL" id="MCH3853085.1"/>
    </source>
</evidence>
<keyword evidence="2" id="KW-0808">Transferase</keyword>
<dbReference type="GO" id="GO:0016301">
    <property type="term" value="F:kinase activity"/>
    <property type="evidence" value="ECO:0007669"/>
    <property type="project" value="UniProtKB-KW"/>
</dbReference>
<keyword evidence="1" id="KW-0812">Transmembrane</keyword>
<reference evidence="2" key="1">
    <citation type="submission" date="2021-12" db="EMBL/GenBank/DDBJ databases">
        <title>Prevalence of phenicol resistance gene fexA in Campylobacter isolated from poultry supply chain.</title>
        <authorList>
            <person name="Tang B."/>
            <person name="Zheng X."/>
            <person name="Lin J."/>
            <person name="Lin R."/>
            <person name="Yang H."/>
            <person name="Shen Z."/>
            <person name="Xia F."/>
        </authorList>
    </citation>
    <scope>NUCLEOTIDE SEQUENCE</scope>
    <source>
        <strain evidence="2">CJHN2011004</strain>
    </source>
</reference>
<dbReference type="EMBL" id="JAJUOL010000646">
    <property type="protein sequence ID" value="MCH3853085.1"/>
    <property type="molecule type" value="Genomic_DNA"/>
</dbReference>
<feature type="transmembrane region" description="Helical" evidence="1">
    <location>
        <begin position="81"/>
        <end position="105"/>
    </location>
</feature>
<feature type="non-terminal residue" evidence="2">
    <location>
        <position position="123"/>
    </location>
</feature>
<evidence type="ECO:0000313" key="3">
    <source>
        <dbReference type="Proteomes" id="UP001199644"/>
    </source>
</evidence>
<protein>
    <submittedName>
        <fullName evidence="2">Sensor histidine kinase</fullName>
    </submittedName>
</protein>
<comment type="caution">
    <text evidence="2">The sequence shown here is derived from an EMBL/GenBank/DDBJ whole genome shotgun (WGS) entry which is preliminary data.</text>
</comment>
<evidence type="ECO:0000256" key="1">
    <source>
        <dbReference type="SAM" id="Phobius"/>
    </source>
</evidence>
<name>A0AAW5ECJ1_CAMJU</name>
<keyword evidence="2" id="KW-0418">Kinase</keyword>
<keyword evidence="1" id="KW-0472">Membrane</keyword>
<proteinExistence type="predicted"/>
<sequence length="123" mass="14698">LNFAWIISEREFEEQTKNYNKMEPILEVRQIRRILFGGEVLARVEVNNGLIEIISYDRQVYLNIIFDGKVNLYKDQDYQTYRYFIIKAIAVAVICILVLLYIYIFKKLKPLKALKKQIDKFAQ</sequence>
<accession>A0AAW5ECJ1</accession>
<organism evidence="2 3">
    <name type="scientific">Campylobacter jejuni</name>
    <dbReference type="NCBI Taxonomy" id="197"/>
    <lineage>
        <taxon>Bacteria</taxon>
        <taxon>Pseudomonadati</taxon>
        <taxon>Campylobacterota</taxon>
        <taxon>Epsilonproteobacteria</taxon>
        <taxon>Campylobacterales</taxon>
        <taxon>Campylobacteraceae</taxon>
        <taxon>Campylobacter</taxon>
    </lineage>
</organism>
<keyword evidence="1" id="KW-1133">Transmembrane helix</keyword>
<gene>
    <name evidence="2" type="ORF">LZC39_13390</name>
</gene>
<dbReference type="Proteomes" id="UP001199644">
    <property type="component" value="Unassembled WGS sequence"/>
</dbReference>